<evidence type="ECO:0000313" key="6">
    <source>
        <dbReference type="EMBL" id="AST56457.1"/>
    </source>
</evidence>
<keyword evidence="2" id="KW-0805">Transcription regulation</keyword>
<gene>
    <name evidence="6" type="ORF">Thert_00226</name>
</gene>
<dbReference type="GO" id="GO:0005829">
    <property type="term" value="C:cytosol"/>
    <property type="evidence" value="ECO:0007669"/>
    <property type="project" value="TreeGrafter"/>
</dbReference>
<protein>
    <submittedName>
        <fullName evidence="6">Nitrogen regulatory protein P-II</fullName>
    </submittedName>
</protein>
<dbReference type="InterPro" id="IPR015867">
    <property type="entry name" value="N-reg_PII/ATP_PRibTrfase_C"/>
</dbReference>
<dbReference type="GO" id="GO:0030234">
    <property type="term" value="F:enzyme regulator activity"/>
    <property type="evidence" value="ECO:0007669"/>
    <property type="project" value="InterPro"/>
</dbReference>
<evidence type="ECO:0000256" key="1">
    <source>
        <dbReference type="ARBA" id="ARBA00002440"/>
    </source>
</evidence>
<dbReference type="SMART" id="SM00938">
    <property type="entry name" value="P-II"/>
    <property type="match status" value="1"/>
</dbReference>
<proteinExistence type="inferred from homology"/>
<dbReference type="EMBL" id="CP016893">
    <property type="protein sequence ID" value="AST56457.1"/>
    <property type="molecule type" value="Genomic_DNA"/>
</dbReference>
<dbReference type="PRINTS" id="PR00340">
    <property type="entry name" value="PIIGLNB"/>
</dbReference>
<dbReference type="AlphaFoldDB" id="A0A223HVQ0"/>
<dbReference type="InterPro" id="IPR017918">
    <property type="entry name" value="N-reg_PII_CS"/>
</dbReference>
<dbReference type="PANTHER" id="PTHR30115:SF13">
    <property type="entry name" value="PII-LIKE PROTEIN GLNBI"/>
    <property type="match status" value="1"/>
</dbReference>
<dbReference type="Gene3D" id="3.30.70.120">
    <property type="match status" value="1"/>
</dbReference>
<keyword evidence="3" id="KW-0804">Transcription</keyword>
<evidence type="ECO:0000256" key="3">
    <source>
        <dbReference type="ARBA" id="ARBA00023163"/>
    </source>
</evidence>
<name>A0A223HVQ0_THETR</name>
<dbReference type="PANTHER" id="PTHR30115">
    <property type="entry name" value="NITROGEN REGULATORY PROTEIN P-II"/>
    <property type="match status" value="1"/>
</dbReference>
<evidence type="ECO:0000256" key="2">
    <source>
        <dbReference type="ARBA" id="ARBA00023015"/>
    </source>
</evidence>
<dbReference type="InterPro" id="IPR002187">
    <property type="entry name" value="N-reg_PII"/>
</dbReference>
<dbReference type="PROSITE" id="PS00638">
    <property type="entry name" value="PII_GLNB_CTER"/>
    <property type="match status" value="1"/>
</dbReference>
<sequence>MKMVRAIIRPEKEKQVVEALDKNGYTSMTKMHIFGRGKQKGIQVGPIVYDELPKILLMIVAKDEDVSKIVNLIESNARTGNIGDGKIFISEVDEAYTIRTGNKEL</sequence>
<dbReference type="RefSeq" id="WP_094396710.1">
    <property type="nucleotide sequence ID" value="NZ_CP016893.1"/>
</dbReference>
<dbReference type="Proteomes" id="UP000214975">
    <property type="component" value="Chromosome"/>
</dbReference>
<comment type="similarity">
    <text evidence="5">Belongs to the P(II) protein family.</text>
</comment>
<comment type="function">
    <text evidence="1">Could be involved in the regulation of nitrogen fixation.</text>
</comment>
<evidence type="ECO:0000256" key="5">
    <source>
        <dbReference type="RuleBase" id="RU003936"/>
    </source>
</evidence>
<dbReference type="Pfam" id="PF00543">
    <property type="entry name" value="P-II"/>
    <property type="match status" value="1"/>
</dbReference>
<reference evidence="6" key="1">
    <citation type="submission" date="2016-08" db="EMBL/GenBank/DDBJ databases">
        <title>A novel genetic cassette of butanologenic Thermoanaerobacterium thermosaccharolyticum that directly convert cellulose to butanol.</title>
        <authorList>
            <person name="Li T."/>
            <person name="He J."/>
        </authorList>
    </citation>
    <scope>NUCLEOTIDE SEQUENCE [LARGE SCALE GENOMIC DNA]</scope>
    <source>
        <strain evidence="6">TG57</strain>
    </source>
</reference>
<dbReference type="GO" id="GO:0005524">
    <property type="term" value="F:ATP binding"/>
    <property type="evidence" value="ECO:0007669"/>
    <property type="project" value="TreeGrafter"/>
</dbReference>
<dbReference type="SUPFAM" id="SSF54913">
    <property type="entry name" value="GlnB-like"/>
    <property type="match status" value="1"/>
</dbReference>
<accession>A0A223HVQ0</accession>
<dbReference type="InterPro" id="IPR011322">
    <property type="entry name" value="N-reg_PII-like_a/b"/>
</dbReference>
<dbReference type="PROSITE" id="PS51343">
    <property type="entry name" value="PII_GLNB_DOM"/>
    <property type="match status" value="1"/>
</dbReference>
<organism evidence="6">
    <name type="scientific">Thermoanaerobacterium thermosaccharolyticum</name>
    <name type="common">Clostridium thermosaccharolyticum</name>
    <dbReference type="NCBI Taxonomy" id="1517"/>
    <lineage>
        <taxon>Bacteria</taxon>
        <taxon>Bacillati</taxon>
        <taxon>Bacillota</taxon>
        <taxon>Clostridia</taxon>
        <taxon>Thermoanaerobacterales</taxon>
        <taxon>Thermoanaerobacteraceae</taxon>
        <taxon>Thermoanaerobacterium</taxon>
    </lineage>
</organism>
<dbReference type="GO" id="GO:0006808">
    <property type="term" value="P:regulation of nitrogen utilization"/>
    <property type="evidence" value="ECO:0007669"/>
    <property type="project" value="InterPro"/>
</dbReference>
<keyword evidence="4" id="KW-0535">Nitrogen fixation</keyword>
<evidence type="ECO:0000256" key="4">
    <source>
        <dbReference type="ARBA" id="ARBA00023231"/>
    </source>
</evidence>